<dbReference type="InterPro" id="IPR018631">
    <property type="entry name" value="AAA-ATPase-like_dom"/>
</dbReference>
<dbReference type="RefSeq" id="WP_103237651.1">
    <property type="nucleotide sequence ID" value="NZ_JANJZD010000016.1"/>
</dbReference>
<proteinExistence type="predicted"/>
<dbReference type="PANTHER" id="PTHR34825:SF1">
    <property type="entry name" value="AAA-ATPASE-LIKE DOMAIN-CONTAINING PROTEIN"/>
    <property type="match status" value="1"/>
</dbReference>
<sequence length="589" mass="68577">MGETVKLPIGIESFEEIRTRGFYYVDKTGLIGELLDNWGKVNLFTRPRRFGKSLNMNMLKYFFEYGCDSALFAGLEISREKRKCEQYMGKFPVISVTLKGVSAGTYGTARNMLCSVIGNEALRFRFLAESDRLDEEEKERYRQLVTIGTGGEAQFIMSDDVLMDSLLTLCRLLHRHYSQKVILLIDEYDVPLDKAQQYGYYDEMVSLIRNLFSQSLKSNASLEFAVLTGCLRIAMSSAGRHMESIFSGLNNLNALSIVNIRFDEYFGFTDREVREMLKYYGLEAYHETVRTWYDGYQFGNAQVYCPWDVVNYCAELRSDGQAFPRAFWMNSSENDILRKFLQEARPGTRRELEDLVNGEGVVKRINQELTYRDLYENTDNLWSVLFSAGYLTQRERLDTDTYRLVIPNQEIRQIFIEKILEWFREEAGKDILKLNAFCMALAKGDAETAEKYFCSYLMKTISIRDTGVWKNRKENFYYEIFLGLLGHQEEWYVKSNVQSGPRGILADTWYSDILVESEEESLGIVIVVRYSEEGDPENMEKRCGEALEQIERMDYEDRLRENGIEKILKYGFACHRKKCRVKCAKKLLT</sequence>
<gene>
    <name evidence="2" type="ORF">AMURIS_00236</name>
</gene>
<organism evidence="2 3">
    <name type="scientific">Acetatifactor muris</name>
    <dbReference type="NCBI Taxonomy" id="879566"/>
    <lineage>
        <taxon>Bacteria</taxon>
        <taxon>Bacillati</taxon>
        <taxon>Bacillota</taxon>
        <taxon>Clostridia</taxon>
        <taxon>Lachnospirales</taxon>
        <taxon>Lachnospiraceae</taxon>
        <taxon>Acetatifactor</taxon>
    </lineage>
</organism>
<dbReference type="EMBL" id="OFSM01000001">
    <property type="protein sequence ID" value="SOY27532.1"/>
    <property type="molecule type" value="Genomic_DNA"/>
</dbReference>
<reference evidence="2 3" key="1">
    <citation type="submission" date="2018-01" db="EMBL/GenBank/DDBJ databases">
        <authorList>
            <person name="Gaut B.S."/>
            <person name="Morton B.R."/>
            <person name="Clegg M.T."/>
            <person name="Duvall M.R."/>
        </authorList>
    </citation>
    <scope>NUCLEOTIDE SEQUENCE [LARGE SCALE GENOMIC DNA]</scope>
    <source>
        <strain evidence="2">GP69</strain>
    </source>
</reference>
<evidence type="ECO:0000313" key="3">
    <source>
        <dbReference type="Proteomes" id="UP000236311"/>
    </source>
</evidence>
<protein>
    <submittedName>
        <fullName evidence="2">Putative AAA-ATPase</fullName>
    </submittedName>
</protein>
<evidence type="ECO:0000259" key="1">
    <source>
        <dbReference type="Pfam" id="PF09820"/>
    </source>
</evidence>
<name>A0A2K4ZAN9_9FIRM</name>
<dbReference type="Proteomes" id="UP000236311">
    <property type="component" value="Unassembled WGS sequence"/>
</dbReference>
<keyword evidence="3" id="KW-1185">Reference proteome</keyword>
<feature type="domain" description="AAA-ATPase-like" evidence="1">
    <location>
        <begin position="8"/>
        <end position="237"/>
    </location>
</feature>
<dbReference type="Pfam" id="PF08011">
    <property type="entry name" value="PDDEXK_9"/>
    <property type="match status" value="1"/>
</dbReference>
<evidence type="ECO:0000313" key="2">
    <source>
        <dbReference type="EMBL" id="SOY27532.1"/>
    </source>
</evidence>
<dbReference type="OrthoDB" id="9766673at2"/>
<dbReference type="InterPro" id="IPR012547">
    <property type="entry name" value="PDDEXK_9"/>
</dbReference>
<dbReference type="Pfam" id="PF09820">
    <property type="entry name" value="AAA-ATPase_like"/>
    <property type="match status" value="1"/>
</dbReference>
<dbReference type="PANTHER" id="PTHR34825">
    <property type="entry name" value="CONSERVED PROTEIN, WITH A WEAK D-GALACTARATE DEHYDRATASE/ALTRONATE HYDROLASE DOMAIN"/>
    <property type="match status" value="1"/>
</dbReference>
<dbReference type="AlphaFoldDB" id="A0A2K4ZAN9"/>
<accession>A0A2K4ZAN9</accession>